<organism evidence="4 5">
    <name type="scientific">Sphaerotilus microaerophilus</name>
    <dbReference type="NCBI Taxonomy" id="2914710"/>
    <lineage>
        <taxon>Bacteria</taxon>
        <taxon>Pseudomonadati</taxon>
        <taxon>Pseudomonadota</taxon>
        <taxon>Betaproteobacteria</taxon>
        <taxon>Burkholderiales</taxon>
        <taxon>Sphaerotilaceae</taxon>
        <taxon>Sphaerotilus</taxon>
    </lineage>
</organism>
<dbReference type="EMBL" id="AP025730">
    <property type="protein sequence ID" value="BDI06682.1"/>
    <property type="molecule type" value="Genomic_DNA"/>
</dbReference>
<protein>
    <recommendedName>
        <fullName evidence="3">Sodium symporter small subunit domain-containing protein</fullName>
    </recommendedName>
</protein>
<keyword evidence="2" id="KW-0812">Transmembrane</keyword>
<evidence type="ECO:0000256" key="2">
    <source>
        <dbReference type="SAM" id="Phobius"/>
    </source>
</evidence>
<gene>
    <name evidence="4" type="ORF">CATMQ487_36520</name>
</gene>
<feature type="transmembrane region" description="Helical" evidence="2">
    <location>
        <begin position="76"/>
        <end position="97"/>
    </location>
</feature>
<dbReference type="RefSeq" id="WP_251969934.1">
    <property type="nucleotide sequence ID" value="NZ_AP025730.1"/>
</dbReference>
<name>A0ABM7YQ94_9BURK</name>
<reference evidence="4" key="1">
    <citation type="submission" date="2022-04" db="EMBL/GenBank/DDBJ databases">
        <title>Whole genome sequence of Sphaerotilus sp. FB-5.</title>
        <authorList>
            <person name="Takeda M."/>
            <person name="Narihara S."/>
            <person name="Akimoto M."/>
            <person name="Akimoto R."/>
            <person name="Nishiyashiki S."/>
            <person name="Murakami T."/>
        </authorList>
    </citation>
    <scope>NUCLEOTIDE SEQUENCE</scope>
    <source>
        <strain evidence="4">FB-5</strain>
    </source>
</reference>
<dbReference type="Pfam" id="PF13937">
    <property type="entry name" value="DUF4212"/>
    <property type="match status" value="1"/>
</dbReference>
<keyword evidence="5" id="KW-1185">Reference proteome</keyword>
<evidence type="ECO:0000256" key="1">
    <source>
        <dbReference type="SAM" id="MobiDB-lite"/>
    </source>
</evidence>
<dbReference type="Proteomes" id="UP001057498">
    <property type="component" value="Chromosome"/>
</dbReference>
<sequence length="135" mass="14388">MDMPGAAERAPVRHDGPATDPSAMSGLRSGLRQGFWRSVRLWTALGVVGWLVLTCGVVWLARDLDRWTIAQVPAGYWWAAQGAIGGFLVIIVVYCIVMERLEAQFVNLGGDDEPSSGFPSGVAPLAEPGSGPKHG</sequence>
<keyword evidence="2" id="KW-0472">Membrane</keyword>
<proteinExistence type="predicted"/>
<feature type="domain" description="Sodium symporter small subunit" evidence="3">
    <location>
        <begin position="33"/>
        <end position="105"/>
    </location>
</feature>
<dbReference type="InterPro" id="IPR019886">
    <property type="entry name" value="Na_symporter_ssu"/>
</dbReference>
<evidence type="ECO:0000313" key="5">
    <source>
        <dbReference type="Proteomes" id="UP001057498"/>
    </source>
</evidence>
<keyword evidence="2" id="KW-1133">Transmembrane helix</keyword>
<feature type="region of interest" description="Disordered" evidence="1">
    <location>
        <begin position="1"/>
        <end position="25"/>
    </location>
</feature>
<dbReference type="NCBIfam" id="TIGR03647">
    <property type="entry name" value="Na_symport_sm"/>
    <property type="match status" value="1"/>
</dbReference>
<evidence type="ECO:0000313" key="4">
    <source>
        <dbReference type="EMBL" id="BDI06682.1"/>
    </source>
</evidence>
<accession>A0ABM7YQ94</accession>
<evidence type="ECO:0000259" key="3">
    <source>
        <dbReference type="Pfam" id="PF13937"/>
    </source>
</evidence>
<feature type="transmembrane region" description="Helical" evidence="2">
    <location>
        <begin position="41"/>
        <end position="61"/>
    </location>
</feature>
<feature type="region of interest" description="Disordered" evidence="1">
    <location>
        <begin position="116"/>
        <end position="135"/>
    </location>
</feature>